<keyword evidence="2" id="KW-0813">Transport</keyword>
<feature type="transmembrane region" description="Helical" evidence="16">
    <location>
        <begin position="41"/>
        <end position="64"/>
    </location>
</feature>
<reference evidence="17 18" key="1">
    <citation type="submission" date="2020-05" db="EMBL/GenBank/DDBJ databases">
        <title>Gimesia benthica sp. nov., a novel planctomycete isolated from a deep-sea water sample of the Northwest Indian Ocean.</title>
        <authorList>
            <person name="Wang J."/>
            <person name="Ruan C."/>
            <person name="Song L."/>
            <person name="Zhu Y."/>
            <person name="Li A."/>
            <person name="Zheng X."/>
            <person name="Wang L."/>
            <person name="Lu Z."/>
            <person name="Huang Y."/>
            <person name="Du W."/>
            <person name="Zhou Y."/>
            <person name="Huang L."/>
            <person name="Dai X."/>
        </authorList>
    </citation>
    <scope>NUCLEOTIDE SEQUENCE [LARGE SCALE GENOMIC DNA]</scope>
    <source>
        <strain evidence="17 18">YYQ-30</strain>
    </source>
</reference>
<dbReference type="Proteomes" id="UP000572377">
    <property type="component" value="Unassembled WGS sequence"/>
</dbReference>
<dbReference type="AlphaFoldDB" id="A0A849L3Q5"/>
<keyword evidence="11" id="KW-0676">Redox-active center</keyword>
<evidence type="ECO:0000313" key="17">
    <source>
        <dbReference type="EMBL" id="NNU80959.1"/>
    </source>
</evidence>
<keyword evidence="8" id="KW-0560">Oxidoreductase</keyword>
<dbReference type="PIRSF" id="PIRSF033913">
    <property type="entry name" value="S-S_format_DsbB"/>
    <property type="match status" value="1"/>
</dbReference>
<dbReference type="RefSeq" id="WP_171325485.1">
    <property type="nucleotide sequence ID" value="NZ_JABFBC010000002.1"/>
</dbReference>
<evidence type="ECO:0000256" key="15">
    <source>
        <dbReference type="ARBA" id="ARBA00039389"/>
    </source>
</evidence>
<dbReference type="GO" id="GO:0005886">
    <property type="term" value="C:plasma membrane"/>
    <property type="evidence" value="ECO:0007669"/>
    <property type="project" value="UniProtKB-SubCell"/>
</dbReference>
<comment type="function">
    <text evidence="12">Required for disulfide bond formation in some proteins. Part of a redox system composed of DsbI and DsbL that mediates formation of an essential disulfide bond in AssT.</text>
</comment>
<dbReference type="InterPro" id="IPR024199">
    <property type="entry name" value="Uncharacterised_DsbB"/>
</dbReference>
<proteinExistence type="inferred from homology"/>
<dbReference type="PANTHER" id="PTHR36570:SF1">
    <property type="entry name" value="PROTEIN-DISULFIDE OXIDOREDUCTASE DSBI"/>
    <property type="match status" value="1"/>
</dbReference>
<comment type="subunit">
    <text evidence="14">Interacts with DsbL.</text>
</comment>
<dbReference type="GO" id="GO:0015035">
    <property type="term" value="F:protein-disulfide reductase activity"/>
    <property type="evidence" value="ECO:0007669"/>
    <property type="project" value="InterPro"/>
</dbReference>
<evidence type="ECO:0000256" key="16">
    <source>
        <dbReference type="SAM" id="Phobius"/>
    </source>
</evidence>
<dbReference type="EMBL" id="JABFBC010000002">
    <property type="protein sequence ID" value="NNU80959.1"/>
    <property type="molecule type" value="Genomic_DNA"/>
</dbReference>
<keyword evidence="3" id="KW-1003">Cell membrane</keyword>
<evidence type="ECO:0000256" key="13">
    <source>
        <dbReference type="ARBA" id="ARBA00038060"/>
    </source>
</evidence>
<keyword evidence="18" id="KW-1185">Reference proteome</keyword>
<evidence type="ECO:0000256" key="14">
    <source>
        <dbReference type="ARBA" id="ARBA00038526"/>
    </source>
</evidence>
<keyword evidence="7 16" id="KW-1133">Transmembrane helix</keyword>
<name>A0A849L3Q5_9RHOB</name>
<keyword evidence="10" id="KW-1015">Disulfide bond</keyword>
<comment type="subcellular location">
    <subcellularLocation>
        <location evidence="1">Cell inner membrane</location>
        <topology evidence="1">Multi-pass membrane protein</topology>
    </subcellularLocation>
</comment>
<dbReference type="GO" id="GO:0006457">
    <property type="term" value="P:protein folding"/>
    <property type="evidence" value="ECO:0007669"/>
    <property type="project" value="InterPro"/>
</dbReference>
<keyword evidence="9 16" id="KW-0472">Membrane</keyword>
<dbReference type="InterPro" id="IPR050183">
    <property type="entry name" value="DsbB"/>
</dbReference>
<evidence type="ECO:0000256" key="6">
    <source>
        <dbReference type="ARBA" id="ARBA00022982"/>
    </source>
</evidence>
<evidence type="ECO:0000256" key="1">
    <source>
        <dbReference type="ARBA" id="ARBA00004429"/>
    </source>
</evidence>
<organism evidence="17 18">
    <name type="scientific">Halovulum dunhuangense</name>
    <dbReference type="NCBI Taxonomy" id="1505036"/>
    <lineage>
        <taxon>Bacteria</taxon>
        <taxon>Pseudomonadati</taxon>
        <taxon>Pseudomonadota</taxon>
        <taxon>Alphaproteobacteria</taxon>
        <taxon>Rhodobacterales</taxon>
        <taxon>Paracoccaceae</taxon>
        <taxon>Halovulum</taxon>
    </lineage>
</organism>
<comment type="similarity">
    <text evidence="13">Belongs to the DsbB family. DsbI subfamily.</text>
</comment>
<dbReference type="Pfam" id="PF02600">
    <property type="entry name" value="DsbB"/>
    <property type="match status" value="1"/>
</dbReference>
<evidence type="ECO:0000256" key="9">
    <source>
        <dbReference type="ARBA" id="ARBA00023136"/>
    </source>
</evidence>
<evidence type="ECO:0000256" key="4">
    <source>
        <dbReference type="ARBA" id="ARBA00022519"/>
    </source>
</evidence>
<evidence type="ECO:0000256" key="11">
    <source>
        <dbReference type="ARBA" id="ARBA00023284"/>
    </source>
</evidence>
<accession>A0A849L3Q5</accession>
<evidence type="ECO:0000256" key="12">
    <source>
        <dbReference type="ARBA" id="ARBA00037310"/>
    </source>
</evidence>
<dbReference type="InterPro" id="IPR003752">
    <property type="entry name" value="DiS_bond_form_DsbB/BdbC"/>
</dbReference>
<protein>
    <recommendedName>
        <fullName evidence="15">Putative protein-disulfide oxidoreductase DsbI</fullName>
    </recommendedName>
</protein>
<evidence type="ECO:0000256" key="7">
    <source>
        <dbReference type="ARBA" id="ARBA00022989"/>
    </source>
</evidence>
<dbReference type="PANTHER" id="PTHR36570">
    <property type="entry name" value="DISULFIDE BOND FORMATION PROTEIN B"/>
    <property type="match status" value="1"/>
</dbReference>
<comment type="caution">
    <text evidence="17">The sequence shown here is derived from an EMBL/GenBank/DDBJ whole genome shotgun (WGS) entry which is preliminary data.</text>
</comment>
<keyword evidence="5 16" id="KW-0812">Transmembrane</keyword>
<keyword evidence="4" id="KW-0997">Cell inner membrane</keyword>
<sequence>MLLAAAGSAALMLGALGFQYLGDLAPCKLCYWQRYPHVAAIGAGAVALVAPLVLVALFGALAAATTAGIGVYHVGVEQRWWEGPNTCTSSGTAGLSPSELLDQILAAPVIRCDEIAWDFMGLSMAGWNALISAALAALWLLAAWKAAQASSSASQ</sequence>
<evidence type="ECO:0000256" key="3">
    <source>
        <dbReference type="ARBA" id="ARBA00022475"/>
    </source>
</evidence>
<evidence type="ECO:0000256" key="8">
    <source>
        <dbReference type="ARBA" id="ARBA00023002"/>
    </source>
</evidence>
<gene>
    <name evidence="17" type="ORF">HMH01_10975</name>
</gene>
<dbReference type="SUPFAM" id="SSF158442">
    <property type="entry name" value="DsbB-like"/>
    <property type="match status" value="1"/>
</dbReference>
<evidence type="ECO:0000256" key="2">
    <source>
        <dbReference type="ARBA" id="ARBA00022448"/>
    </source>
</evidence>
<dbReference type="Gene3D" id="1.20.1550.10">
    <property type="entry name" value="DsbB-like"/>
    <property type="match status" value="1"/>
</dbReference>
<feature type="transmembrane region" description="Helical" evidence="16">
    <location>
        <begin position="125"/>
        <end position="144"/>
    </location>
</feature>
<evidence type="ECO:0000256" key="10">
    <source>
        <dbReference type="ARBA" id="ARBA00023157"/>
    </source>
</evidence>
<keyword evidence="6" id="KW-0249">Electron transport</keyword>
<evidence type="ECO:0000313" key="18">
    <source>
        <dbReference type="Proteomes" id="UP000572377"/>
    </source>
</evidence>
<dbReference type="InterPro" id="IPR023380">
    <property type="entry name" value="DsbB-like_sf"/>
</dbReference>
<evidence type="ECO:0000256" key="5">
    <source>
        <dbReference type="ARBA" id="ARBA00022692"/>
    </source>
</evidence>